<evidence type="ECO:0000313" key="2">
    <source>
        <dbReference type="EMBL" id="QWV95936.1"/>
    </source>
</evidence>
<proteinExistence type="predicted"/>
<dbReference type="InterPro" id="IPR003961">
    <property type="entry name" value="FN3_dom"/>
</dbReference>
<keyword evidence="3" id="KW-1185">Reference proteome</keyword>
<accession>A0ABX8JFL4</accession>
<dbReference type="PROSITE" id="PS50853">
    <property type="entry name" value="FN3"/>
    <property type="match status" value="1"/>
</dbReference>
<dbReference type="Proteomes" id="UP000683493">
    <property type="component" value="Chromosome"/>
</dbReference>
<feature type="domain" description="Fibronectin type-III" evidence="1">
    <location>
        <begin position="116"/>
        <end position="215"/>
    </location>
</feature>
<organism evidence="2 3">
    <name type="scientific">Geomonas diazotrophica</name>
    <dbReference type="NCBI Taxonomy" id="2843197"/>
    <lineage>
        <taxon>Bacteria</taxon>
        <taxon>Pseudomonadati</taxon>
        <taxon>Thermodesulfobacteriota</taxon>
        <taxon>Desulfuromonadia</taxon>
        <taxon>Geobacterales</taxon>
        <taxon>Geobacteraceae</taxon>
        <taxon>Geomonas</taxon>
    </lineage>
</organism>
<reference evidence="2 3" key="1">
    <citation type="submission" date="2021-06" db="EMBL/GenBank/DDBJ databases">
        <title>Gemonas diversity in paddy soil.</title>
        <authorList>
            <person name="Liu G."/>
        </authorList>
    </citation>
    <scope>NUCLEOTIDE SEQUENCE [LARGE SCALE GENOMIC DNA]</scope>
    <source>
        <strain evidence="2 3">RG29</strain>
    </source>
</reference>
<dbReference type="EMBL" id="CP076724">
    <property type="protein sequence ID" value="QWV95936.1"/>
    <property type="molecule type" value="Genomic_DNA"/>
</dbReference>
<evidence type="ECO:0000313" key="3">
    <source>
        <dbReference type="Proteomes" id="UP000683493"/>
    </source>
</evidence>
<evidence type="ECO:0000259" key="1">
    <source>
        <dbReference type="PROSITE" id="PS50853"/>
    </source>
</evidence>
<gene>
    <name evidence="2" type="ORF">KP005_11120</name>
</gene>
<protein>
    <recommendedName>
        <fullName evidence="1">Fibronectin type-III domain-containing protein</fullName>
    </recommendedName>
</protein>
<name>A0ABX8JFL4_9BACT</name>
<sequence>MGKKPMVKRSFSRLDDPGLSSFGKGVVTSLSGNAYFKEPYPQEVTPLGQVKGTLEGFDNACLEARSRAKQSIAQRKNLRTQLIKELNELADYVNLIAKGNVEILASSGFDYTKETAPSPVKHQATYPDVVLSQSVKRGGIVGKAKKAPRARSCEFHITTGDPTVEGNWKHAAVFGQFKNMELDGLTPGQQYALRMRWIMPEGPGPWTPPFFFMPT</sequence>